<proteinExistence type="predicted"/>
<evidence type="ECO:0000313" key="1">
    <source>
        <dbReference type="EMBL" id="TWT30916.1"/>
    </source>
</evidence>
<accession>A0A5C5UX08</accession>
<reference evidence="1 2" key="1">
    <citation type="submission" date="2019-02" db="EMBL/GenBank/DDBJ databases">
        <title>Deep-cultivation of Planctomycetes and their phenomic and genomic characterization uncovers novel biology.</title>
        <authorList>
            <person name="Wiegand S."/>
            <person name="Jogler M."/>
            <person name="Boedeker C."/>
            <person name="Pinto D."/>
            <person name="Vollmers J."/>
            <person name="Rivas-Marin E."/>
            <person name="Kohn T."/>
            <person name="Peeters S.H."/>
            <person name="Heuer A."/>
            <person name="Rast P."/>
            <person name="Oberbeckmann S."/>
            <person name="Bunk B."/>
            <person name="Jeske O."/>
            <person name="Meyerdierks A."/>
            <person name="Storesund J.E."/>
            <person name="Kallscheuer N."/>
            <person name="Luecker S."/>
            <person name="Lage O.M."/>
            <person name="Pohl T."/>
            <person name="Merkel B.J."/>
            <person name="Hornburger P."/>
            <person name="Mueller R.-W."/>
            <person name="Bruemmer F."/>
            <person name="Labrenz M."/>
            <person name="Spormann A.M."/>
            <person name="Op Den Camp H."/>
            <person name="Overmann J."/>
            <person name="Amann R."/>
            <person name="Jetten M.S.M."/>
            <person name="Mascher T."/>
            <person name="Medema M.H."/>
            <person name="Devos D.P."/>
            <person name="Kaster A.-K."/>
            <person name="Ovreas L."/>
            <person name="Rohde M."/>
            <person name="Galperin M.Y."/>
            <person name="Jogler C."/>
        </authorList>
    </citation>
    <scope>NUCLEOTIDE SEQUENCE [LARGE SCALE GENOMIC DNA]</scope>
    <source>
        <strain evidence="1 2">Enr8</strain>
    </source>
</reference>
<gene>
    <name evidence="1" type="ORF">Enr8_44420</name>
</gene>
<dbReference type="AlphaFoldDB" id="A0A5C5UX08"/>
<protein>
    <submittedName>
        <fullName evidence="1">Uncharacterized protein</fullName>
    </submittedName>
</protein>
<organism evidence="1 2">
    <name type="scientific">Blastopirellula retiformator</name>
    <dbReference type="NCBI Taxonomy" id="2527970"/>
    <lineage>
        <taxon>Bacteria</taxon>
        <taxon>Pseudomonadati</taxon>
        <taxon>Planctomycetota</taxon>
        <taxon>Planctomycetia</taxon>
        <taxon>Pirellulales</taxon>
        <taxon>Pirellulaceae</taxon>
        <taxon>Blastopirellula</taxon>
    </lineage>
</organism>
<comment type="caution">
    <text evidence="1">The sequence shown here is derived from an EMBL/GenBank/DDBJ whole genome shotgun (WGS) entry which is preliminary data.</text>
</comment>
<name>A0A5C5UX08_9BACT</name>
<sequence>MAIEVYERIWSARQTLQLLIHGITVARKNANNLDARGAVTEIDYVAAEGRCSDVGSKFFANVPNVRLTRDESTFLTKLAEPSSGSDRFITRNMSCNIREICFRVSRVSKSTHFGFVLGTFGFGLGNGRFRRGENVFF</sequence>
<keyword evidence="2" id="KW-1185">Reference proteome</keyword>
<dbReference type="EMBL" id="SJPF01000005">
    <property type="protein sequence ID" value="TWT30916.1"/>
    <property type="molecule type" value="Genomic_DNA"/>
</dbReference>
<dbReference type="Proteomes" id="UP000318878">
    <property type="component" value="Unassembled WGS sequence"/>
</dbReference>
<evidence type="ECO:0000313" key="2">
    <source>
        <dbReference type="Proteomes" id="UP000318878"/>
    </source>
</evidence>